<feature type="region of interest" description="Disordered" evidence="1">
    <location>
        <begin position="1"/>
        <end position="34"/>
    </location>
</feature>
<evidence type="ECO:0000256" key="1">
    <source>
        <dbReference type="SAM" id="MobiDB-lite"/>
    </source>
</evidence>
<keyword evidence="3" id="KW-1185">Reference proteome</keyword>
<comment type="caution">
    <text evidence="2">The sequence shown here is derived from an EMBL/GenBank/DDBJ whole genome shotgun (WGS) entry which is preliminary data.</text>
</comment>
<dbReference type="AlphaFoldDB" id="A0AAD9CRV2"/>
<evidence type="ECO:0000313" key="3">
    <source>
        <dbReference type="Proteomes" id="UP001228049"/>
    </source>
</evidence>
<reference evidence="2" key="1">
    <citation type="submission" date="2023-04" db="EMBL/GenBank/DDBJ databases">
        <title>Chromosome-level genome of Chaenocephalus aceratus.</title>
        <authorList>
            <person name="Park H."/>
        </authorList>
    </citation>
    <scope>NUCLEOTIDE SEQUENCE</scope>
    <source>
        <strain evidence="2">DE</strain>
        <tissue evidence="2">Muscle</tissue>
    </source>
</reference>
<dbReference type="EMBL" id="JASDAP010000004">
    <property type="protein sequence ID" value="KAK1904499.1"/>
    <property type="molecule type" value="Genomic_DNA"/>
</dbReference>
<organism evidence="2 3">
    <name type="scientific">Dissostichus eleginoides</name>
    <name type="common">Patagonian toothfish</name>
    <name type="synonym">Dissostichus amissus</name>
    <dbReference type="NCBI Taxonomy" id="100907"/>
    <lineage>
        <taxon>Eukaryota</taxon>
        <taxon>Metazoa</taxon>
        <taxon>Chordata</taxon>
        <taxon>Craniata</taxon>
        <taxon>Vertebrata</taxon>
        <taxon>Euteleostomi</taxon>
        <taxon>Actinopterygii</taxon>
        <taxon>Neopterygii</taxon>
        <taxon>Teleostei</taxon>
        <taxon>Neoteleostei</taxon>
        <taxon>Acanthomorphata</taxon>
        <taxon>Eupercaria</taxon>
        <taxon>Perciformes</taxon>
        <taxon>Notothenioidei</taxon>
        <taxon>Nototheniidae</taxon>
        <taxon>Dissostichus</taxon>
    </lineage>
</organism>
<accession>A0AAD9CRV2</accession>
<proteinExistence type="predicted"/>
<feature type="compositionally biased region" description="Polar residues" evidence="1">
    <location>
        <begin position="20"/>
        <end position="29"/>
    </location>
</feature>
<evidence type="ECO:0000313" key="2">
    <source>
        <dbReference type="EMBL" id="KAK1904499.1"/>
    </source>
</evidence>
<dbReference type="Proteomes" id="UP001228049">
    <property type="component" value="Unassembled WGS sequence"/>
</dbReference>
<sequence>LYDEDVSDPSADPTPPPRDASTTRVTSSPRARHEMCRSAVTRKASLECDGQRDDCFPAVEFFRRCSEDHTEMARLHRPTDD</sequence>
<protein>
    <submittedName>
        <fullName evidence="2">1-phosphatidylinositol 45-bisphosphate phosphodiesterase beta-3</fullName>
    </submittedName>
</protein>
<feature type="non-terminal residue" evidence="2">
    <location>
        <position position="1"/>
    </location>
</feature>
<name>A0AAD9CRV2_DISEL</name>
<gene>
    <name evidence="2" type="ORF">KUDE01_011681</name>
</gene>